<feature type="non-terminal residue" evidence="1">
    <location>
        <position position="1"/>
    </location>
</feature>
<evidence type="ECO:0000313" key="1">
    <source>
        <dbReference type="EMBL" id="KAA6303875.1"/>
    </source>
</evidence>
<dbReference type="EMBL" id="SNRY01011982">
    <property type="protein sequence ID" value="KAA6303875.1"/>
    <property type="molecule type" value="Genomic_DNA"/>
</dbReference>
<name>A0A5J4P3T0_9ZZZZ</name>
<reference evidence="1" key="1">
    <citation type="submission" date="2019-03" db="EMBL/GenBank/DDBJ databases">
        <title>Single cell metagenomics reveals metabolic interactions within the superorganism composed of flagellate Streblomastix strix and complex community of Bacteroidetes bacteria on its surface.</title>
        <authorList>
            <person name="Treitli S.C."/>
            <person name="Kolisko M."/>
            <person name="Husnik F."/>
            <person name="Keeling P."/>
            <person name="Hampl V."/>
        </authorList>
    </citation>
    <scope>NUCLEOTIDE SEQUENCE</scope>
    <source>
        <strain evidence="1">STM</strain>
    </source>
</reference>
<proteinExistence type="predicted"/>
<comment type="caution">
    <text evidence="1">The sequence shown here is derived from an EMBL/GenBank/DDBJ whole genome shotgun (WGS) entry which is preliminary data.</text>
</comment>
<dbReference type="AlphaFoldDB" id="A0A5J4P3T0"/>
<sequence>LRAEFPDVKGFSVTNLYYCKYFYQLYSQNTQIHQQVINKILPQLEENLQISDNEGNTILPQVGEELPIPLIFLIPWGHQKYIIDKCKSVNEALFFPSLYQTLSFHSNFLPYREQRLWL</sequence>
<gene>
    <name evidence="1" type="ORF">EZS27_044483</name>
</gene>
<organism evidence="1">
    <name type="scientific">termite gut metagenome</name>
    <dbReference type="NCBI Taxonomy" id="433724"/>
    <lineage>
        <taxon>unclassified sequences</taxon>
        <taxon>metagenomes</taxon>
        <taxon>organismal metagenomes</taxon>
    </lineage>
</organism>
<accession>A0A5J4P3T0</accession>
<protein>
    <submittedName>
        <fullName evidence="1">Uncharacterized protein</fullName>
    </submittedName>
</protein>